<evidence type="ECO:0000313" key="4">
    <source>
        <dbReference type="EMBL" id="GGY13312.1"/>
    </source>
</evidence>
<feature type="domain" description="GmrSD restriction endonucleases C-terminal" evidence="3">
    <location>
        <begin position="141"/>
        <end position="236"/>
    </location>
</feature>
<dbReference type="EMBL" id="BMUU01000001">
    <property type="protein sequence ID" value="GGY13312.1"/>
    <property type="molecule type" value="Genomic_DNA"/>
</dbReference>
<proteinExistence type="predicted"/>
<dbReference type="PANTHER" id="PTHR24094">
    <property type="entry name" value="SECRETED PROTEIN"/>
    <property type="match status" value="1"/>
</dbReference>
<organism evidence="4 5">
    <name type="scientific">Streptomyces xanthochromogenes</name>
    <dbReference type="NCBI Taxonomy" id="67384"/>
    <lineage>
        <taxon>Bacteria</taxon>
        <taxon>Bacillati</taxon>
        <taxon>Actinomycetota</taxon>
        <taxon>Actinomycetes</taxon>
        <taxon>Kitasatosporales</taxon>
        <taxon>Streptomycetaceae</taxon>
        <taxon>Streptomyces</taxon>
    </lineage>
</organism>
<evidence type="ECO:0000313" key="5">
    <source>
        <dbReference type="Proteomes" id="UP000600946"/>
    </source>
</evidence>
<accession>A0ABQ2ZDJ5</accession>
<protein>
    <recommendedName>
        <fullName evidence="3">GmrSD restriction endonucleases C-terminal domain-containing protein</fullName>
    </recommendedName>
</protein>
<gene>
    <name evidence="4" type="ORF">GCM10010326_00700</name>
</gene>
<dbReference type="Pfam" id="PF07510">
    <property type="entry name" value="GmrSD_C"/>
    <property type="match status" value="1"/>
</dbReference>
<comment type="caution">
    <text evidence="4">The sequence shown here is derived from an EMBL/GenBank/DDBJ whole genome shotgun (WGS) entry which is preliminary data.</text>
</comment>
<dbReference type="PROSITE" id="PS51257">
    <property type="entry name" value="PROKAR_LIPOPROTEIN"/>
    <property type="match status" value="1"/>
</dbReference>
<evidence type="ECO:0000256" key="2">
    <source>
        <dbReference type="SAM" id="SignalP"/>
    </source>
</evidence>
<feature type="region of interest" description="Disordered" evidence="1">
    <location>
        <begin position="27"/>
        <end position="63"/>
    </location>
</feature>
<name>A0ABQ2ZDJ5_9ACTN</name>
<keyword evidence="5" id="KW-1185">Reference proteome</keyword>
<dbReference type="InterPro" id="IPR011089">
    <property type="entry name" value="GmrSD_C"/>
</dbReference>
<dbReference type="PANTHER" id="PTHR24094:SF15">
    <property type="entry name" value="AMP-DEPENDENT SYNTHETASE_LIGASE DOMAIN-CONTAINING PROTEIN-RELATED"/>
    <property type="match status" value="1"/>
</dbReference>
<feature type="chain" id="PRO_5045752346" description="GmrSD restriction endonucleases C-terminal domain-containing protein" evidence="2">
    <location>
        <begin position="22"/>
        <end position="244"/>
    </location>
</feature>
<evidence type="ECO:0000259" key="3">
    <source>
        <dbReference type="Pfam" id="PF07510"/>
    </source>
</evidence>
<sequence>MVGRQYSVAAGCLAVVIVLGAAGCSDKTDGKPAADGKPSPSVSASRPGAGGAQGAPGDVKQLPGMPTVSVARAQLAGLKVAAVGSMAGYSREKFPHWASQGAKCDTREVVLERDGTGVTKDAECKAVSGSWISRYDHLAFASAAKMDIDHTVPLANAWRSGASTWTTEQRKAFANDLTHPQLVAVSATSNRAKGDQSPDQWAPPAKDYWCAYAESWTTVKAAYQLTVTDAEKAKLGDMLATCPA</sequence>
<evidence type="ECO:0000256" key="1">
    <source>
        <dbReference type="SAM" id="MobiDB-lite"/>
    </source>
</evidence>
<reference evidence="5" key="1">
    <citation type="journal article" date="2019" name="Int. J. Syst. Evol. Microbiol.">
        <title>The Global Catalogue of Microorganisms (GCM) 10K type strain sequencing project: providing services to taxonomists for standard genome sequencing and annotation.</title>
        <authorList>
            <consortium name="The Broad Institute Genomics Platform"/>
            <consortium name="The Broad Institute Genome Sequencing Center for Infectious Disease"/>
            <person name="Wu L."/>
            <person name="Ma J."/>
        </authorList>
    </citation>
    <scope>NUCLEOTIDE SEQUENCE [LARGE SCALE GENOMIC DNA]</scope>
    <source>
        <strain evidence="5">JCM 4594</strain>
    </source>
</reference>
<dbReference type="Proteomes" id="UP000600946">
    <property type="component" value="Unassembled WGS sequence"/>
</dbReference>
<keyword evidence="2" id="KW-0732">Signal</keyword>
<feature type="signal peptide" evidence="2">
    <location>
        <begin position="1"/>
        <end position="21"/>
    </location>
</feature>